<feature type="transmembrane region" description="Helical" evidence="8">
    <location>
        <begin position="227"/>
        <end position="246"/>
    </location>
</feature>
<dbReference type="InterPro" id="IPR005828">
    <property type="entry name" value="MFS_sugar_transport-like"/>
</dbReference>
<feature type="domain" description="Major facilitator superfamily (MFS) profile" evidence="9">
    <location>
        <begin position="58"/>
        <end position="529"/>
    </location>
</feature>
<keyword evidence="10" id="KW-1185">Reference proteome</keyword>
<evidence type="ECO:0000256" key="2">
    <source>
        <dbReference type="ARBA" id="ARBA00008335"/>
    </source>
</evidence>
<reference evidence="11" key="1">
    <citation type="submission" date="2025-08" db="UniProtKB">
        <authorList>
            <consortium name="RefSeq"/>
        </authorList>
    </citation>
    <scope>IDENTIFICATION</scope>
    <source>
        <tissue evidence="11">Testes</tissue>
    </source>
</reference>
<feature type="transmembrane region" description="Helical" evidence="8">
    <location>
        <begin position="417"/>
        <end position="436"/>
    </location>
</feature>
<evidence type="ECO:0000259" key="9">
    <source>
        <dbReference type="PROSITE" id="PS50850"/>
    </source>
</evidence>
<evidence type="ECO:0000256" key="8">
    <source>
        <dbReference type="SAM" id="Phobius"/>
    </source>
</evidence>
<organism evidence="10 11">
    <name type="scientific">Saccoglossus kowalevskii</name>
    <name type="common">Acorn worm</name>
    <dbReference type="NCBI Taxonomy" id="10224"/>
    <lineage>
        <taxon>Eukaryota</taxon>
        <taxon>Metazoa</taxon>
        <taxon>Hemichordata</taxon>
        <taxon>Enteropneusta</taxon>
        <taxon>Harrimaniidae</taxon>
        <taxon>Saccoglossus</taxon>
    </lineage>
</organism>
<feature type="transmembrane region" description="Helical" evidence="8">
    <location>
        <begin position="98"/>
        <end position="115"/>
    </location>
</feature>
<keyword evidence="4 8" id="KW-0812">Transmembrane</keyword>
<evidence type="ECO:0000313" key="11">
    <source>
        <dbReference type="RefSeq" id="XP_002734267.1"/>
    </source>
</evidence>
<dbReference type="RefSeq" id="XP_002734267.1">
    <property type="nucleotide sequence ID" value="XM_002734221.2"/>
</dbReference>
<evidence type="ECO:0000313" key="10">
    <source>
        <dbReference type="Proteomes" id="UP000694865"/>
    </source>
</evidence>
<evidence type="ECO:0000256" key="1">
    <source>
        <dbReference type="ARBA" id="ARBA00004141"/>
    </source>
</evidence>
<evidence type="ECO:0000256" key="6">
    <source>
        <dbReference type="ARBA" id="ARBA00023136"/>
    </source>
</evidence>
<dbReference type="InterPro" id="IPR020846">
    <property type="entry name" value="MFS_dom"/>
</dbReference>
<evidence type="ECO:0000256" key="5">
    <source>
        <dbReference type="ARBA" id="ARBA00022989"/>
    </source>
</evidence>
<dbReference type="InterPro" id="IPR005829">
    <property type="entry name" value="Sugar_transporter_CS"/>
</dbReference>
<dbReference type="PROSITE" id="PS50850">
    <property type="entry name" value="MFS"/>
    <property type="match status" value="1"/>
</dbReference>
<dbReference type="Pfam" id="PF07690">
    <property type="entry name" value="MFS_1"/>
    <property type="match status" value="1"/>
</dbReference>
<feature type="compositionally biased region" description="Basic and acidic residues" evidence="7">
    <location>
        <begin position="1"/>
        <end position="12"/>
    </location>
</feature>
<name>A0ABM0GP57_SACKO</name>
<protein>
    <submittedName>
        <fullName evidence="11">Synaptic vesicle glycoprotein 2B-like</fullName>
    </submittedName>
</protein>
<feature type="transmembrane region" description="Helical" evidence="8">
    <location>
        <begin position="185"/>
        <end position="207"/>
    </location>
</feature>
<feature type="region of interest" description="Disordered" evidence="7">
    <location>
        <begin position="1"/>
        <end position="31"/>
    </location>
</feature>
<feature type="transmembrane region" description="Helical" evidence="8">
    <location>
        <begin position="127"/>
        <end position="145"/>
    </location>
</feature>
<feature type="transmembrane region" description="Helical" evidence="8">
    <location>
        <begin position="475"/>
        <end position="499"/>
    </location>
</feature>
<dbReference type="Pfam" id="PF00083">
    <property type="entry name" value="Sugar_tr"/>
    <property type="match status" value="1"/>
</dbReference>
<accession>A0ABM0GP57</accession>
<keyword evidence="5 8" id="KW-1133">Transmembrane helix</keyword>
<feature type="transmembrane region" description="Helical" evidence="8">
    <location>
        <begin position="442"/>
        <end position="463"/>
    </location>
</feature>
<feature type="transmembrane region" description="Helical" evidence="8">
    <location>
        <begin position="392"/>
        <end position="410"/>
    </location>
</feature>
<sequence length="533" mass="59122">MEHKYQEGDVRHLLQSSESSNDDSDSETRERYGTVNIQNKESHTFEEAIDAAGFGLYHYMLLCVCGWANASDAVEMLCVSFLMPQAKTDMHLTGLEEGWLSATIFVGMMVGSYFWGALGDVRGRKAVLVYSLFMNGFFGLASSFMQSYVPFLFMRFLSGIGVGGSMPVIFAYFCEFQPKKRRGAMLTAISMFWILGNVITAGLAWIIIPRTHLGYFSEHFTFNSWRIFVVVCTLPSFTSSLSFAILPESPKFLLENGQETQALNVLRSVFLVNNRKKKKTDYFVKILQPSQQARKRSARIALSQVSFFTKIKNNFLFVISSTKQLFLSPYLLVTLNLLGIIFSLAFGYYGLWLWFPELFLRVEQSGGSACSELSPNVTINTNNTDNSVYRDAFITAAANVPGNLFATLTVDKLGRKVLLCGSLLISGASVFFIWFLNTKIEVLAMSCIFGGVSVISWAVLNVVGAESYPTNMRSTALGVQSLTNRIGAVVGNVIFGVFIDLHCAVPILSVAILLAFAGIITLRLPNTKKTDLL</sequence>
<comment type="similarity">
    <text evidence="2">Belongs to the major facilitator superfamily.</text>
</comment>
<feature type="transmembrane region" description="Helical" evidence="8">
    <location>
        <begin position="151"/>
        <end position="173"/>
    </location>
</feature>
<comment type="subcellular location">
    <subcellularLocation>
        <location evidence="1">Membrane</location>
        <topology evidence="1">Multi-pass membrane protein</topology>
    </subcellularLocation>
</comment>
<keyword evidence="6 8" id="KW-0472">Membrane</keyword>
<feature type="transmembrane region" description="Helical" evidence="8">
    <location>
        <begin position="330"/>
        <end position="355"/>
    </location>
</feature>
<proteinExistence type="inferred from homology"/>
<gene>
    <name evidence="11" type="primary">LOC100374418</name>
</gene>
<dbReference type="PROSITE" id="PS00217">
    <property type="entry name" value="SUGAR_TRANSPORT_2"/>
    <property type="match status" value="1"/>
</dbReference>
<dbReference type="Proteomes" id="UP000694865">
    <property type="component" value="Unplaced"/>
</dbReference>
<dbReference type="PANTHER" id="PTHR23511:SF34">
    <property type="entry name" value="SYNAPTIC VESICLE GLYCOPROTEIN 2"/>
    <property type="match status" value="1"/>
</dbReference>
<evidence type="ECO:0000256" key="3">
    <source>
        <dbReference type="ARBA" id="ARBA00022448"/>
    </source>
</evidence>
<dbReference type="InterPro" id="IPR011701">
    <property type="entry name" value="MFS"/>
</dbReference>
<dbReference type="InterPro" id="IPR036259">
    <property type="entry name" value="MFS_trans_sf"/>
</dbReference>
<keyword evidence="3" id="KW-0813">Transport</keyword>
<dbReference type="SUPFAM" id="SSF103473">
    <property type="entry name" value="MFS general substrate transporter"/>
    <property type="match status" value="1"/>
</dbReference>
<feature type="transmembrane region" description="Helical" evidence="8">
    <location>
        <begin position="505"/>
        <end position="524"/>
    </location>
</feature>
<dbReference type="PANTHER" id="PTHR23511">
    <property type="entry name" value="SYNAPTIC VESICLE GLYCOPROTEIN 2"/>
    <property type="match status" value="1"/>
</dbReference>
<dbReference type="GeneID" id="100374418"/>
<dbReference type="Gene3D" id="1.20.1250.20">
    <property type="entry name" value="MFS general substrate transporter like domains"/>
    <property type="match status" value="1"/>
</dbReference>
<evidence type="ECO:0000256" key="7">
    <source>
        <dbReference type="SAM" id="MobiDB-lite"/>
    </source>
</evidence>
<evidence type="ECO:0000256" key="4">
    <source>
        <dbReference type="ARBA" id="ARBA00022692"/>
    </source>
</evidence>